<protein>
    <recommendedName>
        <fullName evidence="3">DUF2442 domain-containing protein</fullName>
    </recommendedName>
</protein>
<dbReference type="SUPFAM" id="SSF47413">
    <property type="entry name" value="lambda repressor-like DNA-binding domains"/>
    <property type="match status" value="1"/>
</dbReference>
<reference evidence="2" key="1">
    <citation type="submission" date="2021-01" db="EMBL/GenBank/DDBJ databases">
        <title>Genome public.</title>
        <authorList>
            <person name="Liu C."/>
            <person name="Sun Q."/>
        </authorList>
    </citation>
    <scope>NUCLEOTIDE SEQUENCE [LARGE SCALE GENOMIC DNA]</scope>
    <source>
        <strain evidence="2">YIM B02556</strain>
    </source>
</reference>
<dbReference type="RefSeq" id="WP_200194800.1">
    <property type="nucleotide sequence ID" value="NZ_JAENHM010000051.1"/>
</dbReference>
<name>A0ABS1F6P8_9PROT</name>
<gene>
    <name evidence="1" type="ORF">JHL17_16975</name>
</gene>
<accession>A0ABS1F6P8</accession>
<dbReference type="SUPFAM" id="SSF143880">
    <property type="entry name" value="NE0471 N-terminal domain-like"/>
    <property type="match status" value="1"/>
</dbReference>
<dbReference type="InterPro" id="IPR036782">
    <property type="entry name" value="NE0471-like_N"/>
</dbReference>
<organism evidence="1 2">
    <name type="scientific">Azospirillum endophyticum</name>
    <dbReference type="NCBI Taxonomy" id="2800326"/>
    <lineage>
        <taxon>Bacteria</taxon>
        <taxon>Pseudomonadati</taxon>
        <taxon>Pseudomonadota</taxon>
        <taxon>Alphaproteobacteria</taxon>
        <taxon>Rhodospirillales</taxon>
        <taxon>Azospirillaceae</taxon>
        <taxon>Azospirillum</taxon>
    </lineage>
</organism>
<comment type="caution">
    <text evidence="1">The sequence shown here is derived from an EMBL/GenBank/DDBJ whole genome shotgun (WGS) entry which is preliminary data.</text>
</comment>
<evidence type="ECO:0000313" key="2">
    <source>
        <dbReference type="Proteomes" id="UP000652760"/>
    </source>
</evidence>
<dbReference type="Gene3D" id="3.30.2020.10">
    <property type="entry name" value="NE0471-like N-terminal domain"/>
    <property type="match status" value="1"/>
</dbReference>
<proteinExistence type="predicted"/>
<dbReference type="Gene3D" id="1.10.260.40">
    <property type="entry name" value="lambda repressor-like DNA-binding domains"/>
    <property type="match status" value="1"/>
</dbReference>
<keyword evidence="2" id="KW-1185">Reference proteome</keyword>
<evidence type="ECO:0008006" key="3">
    <source>
        <dbReference type="Google" id="ProtNLM"/>
    </source>
</evidence>
<dbReference type="EMBL" id="JAENHM010000051">
    <property type="protein sequence ID" value="MBK1839106.1"/>
    <property type="molecule type" value="Genomic_DNA"/>
</dbReference>
<sequence>MTSPPRIETVSIDGTVLTVGWQDGTVDDIDIAGWLATPAPAEADILKDPEVLAKPHVAHWGTVVAWDESGDIGIDHHHLRLIAAEQRPFGPDELVAWQSRMGLSNQAAAALLGVGVSTFHTYKNGSAPIPPVVKIACRAIEKDPVLFQAHYKPVQKRGRPRKAA</sequence>
<dbReference type="Proteomes" id="UP000652760">
    <property type="component" value="Unassembled WGS sequence"/>
</dbReference>
<dbReference type="InterPro" id="IPR010982">
    <property type="entry name" value="Lambda_DNA-bd_dom_sf"/>
</dbReference>
<evidence type="ECO:0000313" key="1">
    <source>
        <dbReference type="EMBL" id="MBK1839106.1"/>
    </source>
</evidence>